<dbReference type="AlphaFoldDB" id="A0A1U7M954"/>
<evidence type="ECO:0000256" key="6">
    <source>
        <dbReference type="SAM" id="Phobius"/>
    </source>
</evidence>
<dbReference type="Pfam" id="PF03631">
    <property type="entry name" value="Virul_fac_BrkB"/>
    <property type="match status" value="1"/>
</dbReference>
<feature type="transmembrane region" description="Helical" evidence="6">
    <location>
        <begin position="98"/>
        <end position="120"/>
    </location>
</feature>
<gene>
    <name evidence="7" type="ORF">TICRE_01380</name>
</gene>
<proteinExistence type="predicted"/>
<organism evidence="7 8">
    <name type="scientific">Tissierella creatinophila DSM 6911</name>
    <dbReference type="NCBI Taxonomy" id="1123403"/>
    <lineage>
        <taxon>Bacteria</taxon>
        <taxon>Bacillati</taxon>
        <taxon>Bacillota</taxon>
        <taxon>Tissierellia</taxon>
        <taxon>Tissierellales</taxon>
        <taxon>Tissierellaceae</taxon>
        <taxon>Tissierella</taxon>
    </lineage>
</organism>
<keyword evidence="5 6" id="KW-0472">Membrane</keyword>
<feature type="transmembrane region" description="Helical" evidence="6">
    <location>
        <begin position="40"/>
        <end position="61"/>
    </location>
</feature>
<keyword evidence="2" id="KW-1003">Cell membrane</keyword>
<dbReference type="Proteomes" id="UP000186112">
    <property type="component" value="Unassembled WGS sequence"/>
</dbReference>
<comment type="caution">
    <text evidence="7">The sequence shown here is derived from an EMBL/GenBank/DDBJ whole genome shotgun (WGS) entry which is preliminary data.</text>
</comment>
<feature type="transmembrane region" description="Helical" evidence="6">
    <location>
        <begin position="262"/>
        <end position="284"/>
    </location>
</feature>
<feature type="transmembrane region" description="Helical" evidence="6">
    <location>
        <begin position="141"/>
        <end position="174"/>
    </location>
</feature>
<evidence type="ECO:0000313" key="8">
    <source>
        <dbReference type="Proteomes" id="UP000186112"/>
    </source>
</evidence>
<accession>A0A1U7M954</accession>
<evidence type="ECO:0000256" key="3">
    <source>
        <dbReference type="ARBA" id="ARBA00022692"/>
    </source>
</evidence>
<comment type="subcellular location">
    <subcellularLocation>
        <location evidence="1">Cell membrane</location>
        <topology evidence="1">Multi-pass membrane protein</topology>
    </subcellularLocation>
</comment>
<keyword evidence="8" id="KW-1185">Reference proteome</keyword>
<sequence length="297" mass="33486">MDKIMDKLRKKYGDKKWIIFIEQLLFRFDDDGVTAIGAQLAYYLTLAIFPFIIFFLSILQFTPLADVNVLQKLLSPLPGETGKLLYDLINNIIKDGSIALLSFGAIGSIWSSSNGVMAVMKAVNRALDLDEDRPYIKLRGLSILFTIGLFLILIIAFTVLIFGEVIFNALFISYTWPTVIIWKILKFLIPLVFMVLSITILYKYSPSVKEGIEIKFSESIPGAIFASLLWIVLSITFSFYVSNFGSYSKTYGSLGGVIVFLIWLYMSSIVIVLGAEVNATLLSMKDKKSKRIRMIEK</sequence>
<dbReference type="PIRSF" id="PIRSF035875">
    <property type="entry name" value="RNase_BN"/>
    <property type="match status" value="1"/>
</dbReference>
<feature type="transmembrane region" description="Helical" evidence="6">
    <location>
        <begin position="223"/>
        <end position="242"/>
    </location>
</feature>
<dbReference type="NCBIfam" id="TIGR00765">
    <property type="entry name" value="yihY_not_rbn"/>
    <property type="match status" value="1"/>
</dbReference>
<evidence type="ECO:0000256" key="2">
    <source>
        <dbReference type="ARBA" id="ARBA00022475"/>
    </source>
</evidence>
<dbReference type="EMBL" id="LTDM01000002">
    <property type="protein sequence ID" value="OLS03815.1"/>
    <property type="molecule type" value="Genomic_DNA"/>
</dbReference>
<evidence type="ECO:0000256" key="1">
    <source>
        <dbReference type="ARBA" id="ARBA00004651"/>
    </source>
</evidence>
<dbReference type="PANTHER" id="PTHR30213:SF0">
    <property type="entry name" value="UPF0761 MEMBRANE PROTEIN YIHY"/>
    <property type="match status" value="1"/>
</dbReference>
<reference evidence="7 8" key="1">
    <citation type="submission" date="2016-02" db="EMBL/GenBank/DDBJ databases">
        <title>Genome sequence of Tissierella creatinophila DSM 6911.</title>
        <authorList>
            <person name="Poehlein A."/>
            <person name="Daniel R."/>
        </authorList>
    </citation>
    <scope>NUCLEOTIDE SEQUENCE [LARGE SCALE GENOMIC DNA]</scope>
    <source>
        <strain evidence="7 8">DSM 6911</strain>
    </source>
</reference>
<protein>
    <submittedName>
        <fullName evidence="7">Uncharacterized protein</fullName>
    </submittedName>
</protein>
<evidence type="ECO:0000313" key="7">
    <source>
        <dbReference type="EMBL" id="OLS03815.1"/>
    </source>
</evidence>
<evidence type="ECO:0000256" key="5">
    <source>
        <dbReference type="ARBA" id="ARBA00023136"/>
    </source>
</evidence>
<keyword evidence="3 6" id="KW-0812">Transmembrane</keyword>
<dbReference type="OrthoDB" id="9775903at2"/>
<keyword evidence="4 6" id="KW-1133">Transmembrane helix</keyword>
<evidence type="ECO:0000256" key="4">
    <source>
        <dbReference type="ARBA" id="ARBA00022989"/>
    </source>
</evidence>
<name>A0A1U7M954_TISCR</name>
<dbReference type="InterPro" id="IPR017039">
    <property type="entry name" value="Virul_fac_BrkB"/>
</dbReference>
<dbReference type="PANTHER" id="PTHR30213">
    <property type="entry name" value="INNER MEMBRANE PROTEIN YHJD"/>
    <property type="match status" value="1"/>
</dbReference>
<dbReference type="RefSeq" id="WP_084191675.1">
    <property type="nucleotide sequence ID" value="NZ_LTDM01000002.1"/>
</dbReference>
<dbReference type="GO" id="GO:0005886">
    <property type="term" value="C:plasma membrane"/>
    <property type="evidence" value="ECO:0007669"/>
    <property type="project" value="UniProtKB-SubCell"/>
</dbReference>
<feature type="transmembrane region" description="Helical" evidence="6">
    <location>
        <begin position="180"/>
        <end position="202"/>
    </location>
</feature>